<accession>A0A0D0EBX3</accession>
<name>A0A0D0EBX3_9AGAM</name>
<proteinExistence type="predicted"/>
<gene>
    <name evidence="2" type="ORF">PAXRUDRAFT_692389</name>
</gene>
<feature type="transmembrane region" description="Helical" evidence="1">
    <location>
        <begin position="18"/>
        <end position="38"/>
    </location>
</feature>
<keyword evidence="3" id="KW-1185">Reference proteome</keyword>
<dbReference type="HOGENOM" id="CLU_1098799_0_0_1"/>
<keyword evidence="1" id="KW-0812">Transmembrane</keyword>
<dbReference type="OrthoDB" id="2644397at2759"/>
<dbReference type="Proteomes" id="UP000054538">
    <property type="component" value="Unassembled WGS sequence"/>
</dbReference>
<evidence type="ECO:0000313" key="3">
    <source>
        <dbReference type="Proteomes" id="UP000054538"/>
    </source>
</evidence>
<dbReference type="EMBL" id="KN824895">
    <property type="protein sequence ID" value="KIK98370.1"/>
    <property type="molecule type" value="Genomic_DNA"/>
</dbReference>
<evidence type="ECO:0000313" key="2">
    <source>
        <dbReference type="EMBL" id="KIK98370.1"/>
    </source>
</evidence>
<reference evidence="2 3" key="1">
    <citation type="submission" date="2014-04" db="EMBL/GenBank/DDBJ databases">
        <authorList>
            <consortium name="DOE Joint Genome Institute"/>
            <person name="Kuo A."/>
            <person name="Kohler A."/>
            <person name="Jargeat P."/>
            <person name="Nagy L.G."/>
            <person name="Floudas D."/>
            <person name="Copeland A."/>
            <person name="Barry K.W."/>
            <person name="Cichocki N."/>
            <person name="Veneault-Fourrey C."/>
            <person name="LaButti K."/>
            <person name="Lindquist E.A."/>
            <person name="Lipzen A."/>
            <person name="Lundell T."/>
            <person name="Morin E."/>
            <person name="Murat C."/>
            <person name="Sun H."/>
            <person name="Tunlid A."/>
            <person name="Henrissat B."/>
            <person name="Grigoriev I.V."/>
            <person name="Hibbett D.S."/>
            <person name="Martin F."/>
            <person name="Nordberg H.P."/>
            <person name="Cantor M.N."/>
            <person name="Hua S.X."/>
        </authorList>
    </citation>
    <scope>NUCLEOTIDE SEQUENCE [LARGE SCALE GENOMIC DNA]</scope>
    <source>
        <strain evidence="2 3">Ve08.2h10</strain>
    </source>
</reference>
<reference evidence="3" key="2">
    <citation type="submission" date="2015-01" db="EMBL/GenBank/DDBJ databases">
        <title>Evolutionary Origins and Diversification of the Mycorrhizal Mutualists.</title>
        <authorList>
            <consortium name="DOE Joint Genome Institute"/>
            <consortium name="Mycorrhizal Genomics Consortium"/>
            <person name="Kohler A."/>
            <person name="Kuo A."/>
            <person name="Nagy L.G."/>
            <person name="Floudas D."/>
            <person name="Copeland A."/>
            <person name="Barry K.W."/>
            <person name="Cichocki N."/>
            <person name="Veneault-Fourrey C."/>
            <person name="LaButti K."/>
            <person name="Lindquist E.A."/>
            <person name="Lipzen A."/>
            <person name="Lundell T."/>
            <person name="Morin E."/>
            <person name="Murat C."/>
            <person name="Riley R."/>
            <person name="Ohm R."/>
            <person name="Sun H."/>
            <person name="Tunlid A."/>
            <person name="Henrissat B."/>
            <person name="Grigoriev I.V."/>
            <person name="Hibbett D.S."/>
            <person name="Martin F."/>
        </authorList>
    </citation>
    <scope>NUCLEOTIDE SEQUENCE [LARGE SCALE GENOMIC DNA]</scope>
    <source>
        <strain evidence="3">Ve08.2h10</strain>
    </source>
</reference>
<keyword evidence="1" id="KW-1133">Transmembrane helix</keyword>
<dbReference type="AlphaFoldDB" id="A0A0D0EBX3"/>
<evidence type="ECO:0000256" key="1">
    <source>
        <dbReference type="SAM" id="Phobius"/>
    </source>
</evidence>
<organism evidence="2 3">
    <name type="scientific">Paxillus rubicundulus Ve08.2h10</name>
    <dbReference type="NCBI Taxonomy" id="930991"/>
    <lineage>
        <taxon>Eukaryota</taxon>
        <taxon>Fungi</taxon>
        <taxon>Dikarya</taxon>
        <taxon>Basidiomycota</taxon>
        <taxon>Agaricomycotina</taxon>
        <taxon>Agaricomycetes</taxon>
        <taxon>Agaricomycetidae</taxon>
        <taxon>Boletales</taxon>
        <taxon>Paxilineae</taxon>
        <taxon>Paxillaceae</taxon>
        <taxon>Paxillus</taxon>
    </lineage>
</organism>
<protein>
    <submittedName>
        <fullName evidence="2">Unplaced genomic scaffold scaffold_73, whole genome shotgun sequence</fullName>
    </submittedName>
</protein>
<sequence>MDRLGCCIACDLGPDGHYLLHFGGVLTVTLYLGGIAVLHVTSSSLLNLETFNDTSLSTCRIIVGMPNLTDIFVTNHDWSSSIAVASVVGQLSELSSIGVTNGTVYDTLVDTTGLGNASVNATTFGSSCFTLPNITAQLNADNISYSLASTVWNEQLYFAPIYPYCMLQLPLPVRTSYEVQSVQNVISVYSLLGTPEPPGRQIGLISIPPIKDSRGDVGSTFEVVRPIDQAGPDGHELNETIAPYRHLQSRLVI</sequence>
<dbReference type="InParanoid" id="A0A0D0EBX3"/>
<keyword evidence="1" id="KW-0472">Membrane</keyword>
<dbReference type="STRING" id="930991.A0A0D0EBX3"/>